<keyword evidence="1" id="KW-0812">Transmembrane</keyword>
<feature type="transmembrane region" description="Helical" evidence="1">
    <location>
        <begin position="139"/>
        <end position="158"/>
    </location>
</feature>
<feature type="transmembrane region" description="Helical" evidence="1">
    <location>
        <begin position="63"/>
        <end position="84"/>
    </location>
</feature>
<dbReference type="RefSeq" id="WP_093395725.1">
    <property type="nucleotide sequence ID" value="NZ_FOUU01000008.1"/>
</dbReference>
<dbReference type="AlphaFoldDB" id="A0A1I4V7L0"/>
<evidence type="ECO:0000256" key="1">
    <source>
        <dbReference type="SAM" id="Phobius"/>
    </source>
</evidence>
<protein>
    <submittedName>
        <fullName evidence="3">Uncharacterized protein</fullName>
    </submittedName>
</protein>
<keyword evidence="1" id="KW-1133">Transmembrane helix</keyword>
<keyword evidence="2" id="KW-0732">Signal</keyword>
<name>A0A1I4V7L0_9BACT</name>
<proteinExistence type="predicted"/>
<reference evidence="3 4" key="1">
    <citation type="submission" date="2016-10" db="EMBL/GenBank/DDBJ databases">
        <authorList>
            <person name="de Groot N.N."/>
        </authorList>
    </citation>
    <scope>NUCLEOTIDE SEQUENCE [LARGE SCALE GENOMIC DNA]</scope>
    <source>
        <strain evidence="3 4">DSM 9990</strain>
    </source>
</reference>
<gene>
    <name evidence="3" type="ORF">SAMN05660836_02150</name>
</gene>
<feature type="transmembrane region" description="Helical" evidence="1">
    <location>
        <begin position="170"/>
        <end position="188"/>
    </location>
</feature>
<keyword evidence="1" id="KW-0472">Membrane</keyword>
<accession>A0A1I4V7L0</accession>
<keyword evidence="4" id="KW-1185">Reference proteome</keyword>
<dbReference type="OrthoDB" id="5422071at2"/>
<dbReference type="Proteomes" id="UP000199611">
    <property type="component" value="Unassembled WGS sequence"/>
</dbReference>
<feature type="chain" id="PRO_5011659096" evidence="2">
    <location>
        <begin position="29"/>
        <end position="192"/>
    </location>
</feature>
<feature type="transmembrane region" description="Helical" evidence="1">
    <location>
        <begin position="110"/>
        <end position="127"/>
    </location>
</feature>
<evidence type="ECO:0000313" key="4">
    <source>
        <dbReference type="Proteomes" id="UP000199611"/>
    </source>
</evidence>
<feature type="signal peptide" evidence="2">
    <location>
        <begin position="1"/>
        <end position="28"/>
    </location>
</feature>
<organism evidence="3 4">
    <name type="scientific">Thermodesulforhabdus norvegica</name>
    <dbReference type="NCBI Taxonomy" id="39841"/>
    <lineage>
        <taxon>Bacteria</taxon>
        <taxon>Pseudomonadati</taxon>
        <taxon>Thermodesulfobacteriota</taxon>
        <taxon>Syntrophobacteria</taxon>
        <taxon>Syntrophobacterales</taxon>
        <taxon>Thermodesulforhabdaceae</taxon>
        <taxon>Thermodesulforhabdus</taxon>
    </lineage>
</organism>
<evidence type="ECO:0000256" key="2">
    <source>
        <dbReference type="SAM" id="SignalP"/>
    </source>
</evidence>
<dbReference type="EMBL" id="FOUU01000008">
    <property type="protein sequence ID" value="SFM97138.1"/>
    <property type="molecule type" value="Genomic_DNA"/>
</dbReference>
<evidence type="ECO:0000313" key="3">
    <source>
        <dbReference type="EMBL" id="SFM97138.1"/>
    </source>
</evidence>
<sequence>MMVRNCFRKWVLPWACLLSVIFVSGARADHDHSKKQRFFEREIEEKGLFQEEDHGNEATGETAAWLFAIANIPAVLALTARHMLKRSRSSTSRKKWADFYTFNRRRLMPIHYVGNLSALGIALWHFVLSRCRSTSLPEWALALLLGFALLGLLMKFRLGFPSLIKTARTLHTSPAVVVILFMLLWVGHQMLD</sequence>